<feature type="transmembrane region" description="Helical" evidence="12">
    <location>
        <begin position="65"/>
        <end position="86"/>
    </location>
</feature>
<protein>
    <recommendedName>
        <fullName evidence="12">Fluoride-specific ion channel FluC</fullName>
    </recommendedName>
</protein>
<dbReference type="Pfam" id="PF02537">
    <property type="entry name" value="CRCB"/>
    <property type="match status" value="1"/>
</dbReference>
<comment type="similarity">
    <text evidence="10 12">Belongs to the fluoride channel Fluc/FEX (TC 1.A.43) family.</text>
</comment>
<keyword evidence="12" id="KW-0479">Metal-binding</keyword>
<comment type="activity regulation">
    <text evidence="12">Na(+) is not transported, but it plays an essential structural role and its presence is essential for fluoride channel function.</text>
</comment>
<keyword evidence="8 12" id="KW-0472">Membrane</keyword>
<comment type="caution">
    <text evidence="13">The sequence shown here is derived from an EMBL/GenBank/DDBJ whole genome shotgun (WGS) entry which is preliminary data.</text>
</comment>
<evidence type="ECO:0000313" key="13">
    <source>
        <dbReference type="EMBL" id="MDT0619784.1"/>
    </source>
</evidence>
<sequence>MNWLMVALGSALGGVARYACVGLVDQRLDSAFPWGTLLVNLLGSAAIGWLAGVTEQAWLDDSLRLFLMVGVLGGFTTFSAFSLQTLTLIREGAMLPAAAYVVASVLLCLAGVAIGHGLAR</sequence>
<feature type="binding site" evidence="12">
    <location>
        <position position="73"/>
    </location>
    <ligand>
        <name>Na(+)</name>
        <dbReference type="ChEBI" id="CHEBI:29101"/>
        <note>structural</note>
    </ligand>
</feature>
<comment type="catalytic activity">
    <reaction evidence="11">
        <text>fluoride(in) = fluoride(out)</text>
        <dbReference type="Rhea" id="RHEA:76159"/>
        <dbReference type="ChEBI" id="CHEBI:17051"/>
    </reaction>
    <physiologicalReaction direction="left-to-right" evidence="11">
        <dbReference type="Rhea" id="RHEA:76160"/>
    </physiologicalReaction>
</comment>
<keyword evidence="12" id="KW-0813">Transport</keyword>
<evidence type="ECO:0000256" key="6">
    <source>
        <dbReference type="ARBA" id="ARBA00023053"/>
    </source>
</evidence>
<keyword evidence="5 12" id="KW-1133">Transmembrane helix</keyword>
<keyword evidence="7 12" id="KW-0406">Ion transport</keyword>
<keyword evidence="9 12" id="KW-0407">Ion channel</keyword>
<dbReference type="HAMAP" id="MF_00454">
    <property type="entry name" value="FluC"/>
    <property type="match status" value="1"/>
</dbReference>
<keyword evidence="2 12" id="KW-1003">Cell membrane</keyword>
<accession>A0ABU3BBY7</accession>
<evidence type="ECO:0000256" key="8">
    <source>
        <dbReference type="ARBA" id="ARBA00023136"/>
    </source>
</evidence>
<keyword evidence="4 12" id="KW-0812">Transmembrane</keyword>
<evidence type="ECO:0000256" key="11">
    <source>
        <dbReference type="ARBA" id="ARBA00035585"/>
    </source>
</evidence>
<gene>
    <name evidence="12 13" type="primary">crcB</name>
    <name evidence="12" type="synonym">fluC</name>
    <name evidence="13" type="ORF">RM531_15025</name>
</gene>
<dbReference type="EMBL" id="JAVRHY010000021">
    <property type="protein sequence ID" value="MDT0619784.1"/>
    <property type="molecule type" value="Genomic_DNA"/>
</dbReference>
<dbReference type="Proteomes" id="UP001259982">
    <property type="component" value="Unassembled WGS sequence"/>
</dbReference>
<evidence type="ECO:0000256" key="12">
    <source>
        <dbReference type="HAMAP-Rule" id="MF_00454"/>
    </source>
</evidence>
<keyword evidence="6 12" id="KW-0915">Sodium</keyword>
<comment type="subcellular location">
    <subcellularLocation>
        <location evidence="1 12">Cell membrane</location>
        <topology evidence="1 12">Multi-pass membrane protein</topology>
    </subcellularLocation>
</comment>
<dbReference type="PANTHER" id="PTHR28259:SF1">
    <property type="entry name" value="FLUORIDE EXPORT PROTEIN 1-RELATED"/>
    <property type="match status" value="1"/>
</dbReference>
<evidence type="ECO:0000256" key="2">
    <source>
        <dbReference type="ARBA" id="ARBA00022475"/>
    </source>
</evidence>
<evidence type="ECO:0000256" key="7">
    <source>
        <dbReference type="ARBA" id="ARBA00023065"/>
    </source>
</evidence>
<dbReference type="NCBIfam" id="TIGR00494">
    <property type="entry name" value="crcB"/>
    <property type="match status" value="1"/>
</dbReference>
<evidence type="ECO:0000256" key="9">
    <source>
        <dbReference type="ARBA" id="ARBA00023303"/>
    </source>
</evidence>
<reference evidence="13 14" key="1">
    <citation type="submission" date="2023-09" db="EMBL/GenBank/DDBJ databases">
        <authorList>
            <person name="Rey-Velasco X."/>
        </authorList>
    </citation>
    <scope>NUCLEOTIDE SEQUENCE [LARGE SCALE GENOMIC DNA]</scope>
    <source>
        <strain evidence="13 14">P385</strain>
    </source>
</reference>
<dbReference type="RefSeq" id="WP_311660441.1">
    <property type="nucleotide sequence ID" value="NZ_JAVRHY010000021.1"/>
</dbReference>
<comment type="function">
    <text evidence="12">Fluoride-specific ion channel. Important for reducing fluoride concentration in the cell, thus reducing its toxicity.</text>
</comment>
<keyword evidence="14" id="KW-1185">Reference proteome</keyword>
<organism evidence="13 14">
    <name type="scientific">Spectribacter acetivorans</name>
    <dbReference type="NCBI Taxonomy" id="3075603"/>
    <lineage>
        <taxon>Bacteria</taxon>
        <taxon>Pseudomonadati</taxon>
        <taxon>Pseudomonadota</taxon>
        <taxon>Gammaproteobacteria</taxon>
        <taxon>Salinisphaerales</taxon>
        <taxon>Salinisphaeraceae</taxon>
        <taxon>Spectribacter</taxon>
    </lineage>
</organism>
<evidence type="ECO:0000256" key="5">
    <source>
        <dbReference type="ARBA" id="ARBA00022989"/>
    </source>
</evidence>
<evidence type="ECO:0000256" key="1">
    <source>
        <dbReference type="ARBA" id="ARBA00004651"/>
    </source>
</evidence>
<evidence type="ECO:0000256" key="4">
    <source>
        <dbReference type="ARBA" id="ARBA00022692"/>
    </source>
</evidence>
<evidence type="ECO:0000313" key="14">
    <source>
        <dbReference type="Proteomes" id="UP001259982"/>
    </source>
</evidence>
<keyword evidence="3" id="KW-0997">Cell inner membrane</keyword>
<evidence type="ECO:0000256" key="3">
    <source>
        <dbReference type="ARBA" id="ARBA00022519"/>
    </source>
</evidence>
<feature type="binding site" evidence="12">
    <location>
        <position position="76"/>
    </location>
    <ligand>
        <name>Na(+)</name>
        <dbReference type="ChEBI" id="CHEBI:29101"/>
        <note>structural</note>
    </ligand>
</feature>
<feature type="transmembrane region" description="Helical" evidence="12">
    <location>
        <begin position="98"/>
        <end position="119"/>
    </location>
</feature>
<dbReference type="PANTHER" id="PTHR28259">
    <property type="entry name" value="FLUORIDE EXPORT PROTEIN 1-RELATED"/>
    <property type="match status" value="1"/>
</dbReference>
<name>A0ABU3BBY7_9GAMM</name>
<evidence type="ECO:0000256" key="10">
    <source>
        <dbReference type="ARBA" id="ARBA00035120"/>
    </source>
</evidence>
<dbReference type="InterPro" id="IPR003691">
    <property type="entry name" value="FluC"/>
</dbReference>
<feature type="transmembrane region" description="Helical" evidence="12">
    <location>
        <begin position="33"/>
        <end position="53"/>
    </location>
</feature>
<proteinExistence type="inferred from homology"/>